<accession>A0AAE0K6D3</accession>
<evidence type="ECO:0000313" key="1">
    <source>
        <dbReference type="EMBL" id="KAK3370525.1"/>
    </source>
</evidence>
<evidence type="ECO:0008006" key="3">
    <source>
        <dbReference type="Google" id="ProtNLM"/>
    </source>
</evidence>
<dbReference type="EMBL" id="JAULSW010000009">
    <property type="protein sequence ID" value="KAK3370525.1"/>
    <property type="molecule type" value="Genomic_DNA"/>
</dbReference>
<dbReference type="Gene3D" id="3.20.20.100">
    <property type="entry name" value="NADP-dependent oxidoreductase domain"/>
    <property type="match status" value="1"/>
</dbReference>
<comment type="caution">
    <text evidence="1">The sequence shown here is derived from an EMBL/GenBank/DDBJ whole genome shotgun (WGS) entry which is preliminary data.</text>
</comment>
<dbReference type="SUPFAM" id="SSF51430">
    <property type="entry name" value="NAD(P)-linked oxidoreductase"/>
    <property type="match status" value="1"/>
</dbReference>
<sequence>MILPANFSLGSEGYTIPSIGLGTFQSDPKICPAGSVKQSVLAALFAGYRHIDTCLRYGEGQGGERSWRGNPREWYPERGDFCCNQAVSPSPCRLSNGFEQAIITNRWFAKGECLPRS</sequence>
<keyword evidence="2" id="KW-1185">Reference proteome</keyword>
<evidence type="ECO:0000313" key="2">
    <source>
        <dbReference type="Proteomes" id="UP001285441"/>
    </source>
</evidence>
<dbReference type="InterPro" id="IPR036812">
    <property type="entry name" value="NAD(P)_OxRdtase_dom_sf"/>
</dbReference>
<gene>
    <name evidence="1" type="ORF">B0H63DRAFT_487184</name>
</gene>
<dbReference type="Proteomes" id="UP001285441">
    <property type="component" value="Unassembled WGS sequence"/>
</dbReference>
<protein>
    <recommendedName>
        <fullName evidence="3">NADP-dependent oxidoreductase domain-containing protein</fullName>
    </recommendedName>
</protein>
<organism evidence="1 2">
    <name type="scientific">Podospora didyma</name>
    <dbReference type="NCBI Taxonomy" id="330526"/>
    <lineage>
        <taxon>Eukaryota</taxon>
        <taxon>Fungi</taxon>
        <taxon>Dikarya</taxon>
        <taxon>Ascomycota</taxon>
        <taxon>Pezizomycotina</taxon>
        <taxon>Sordariomycetes</taxon>
        <taxon>Sordariomycetidae</taxon>
        <taxon>Sordariales</taxon>
        <taxon>Podosporaceae</taxon>
        <taxon>Podospora</taxon>
    </lineage>
</organism>
<reference evidence="1" key="1">
    <citation type="journal article" date="2023" name="Mol. Phylogenet. Evol.">
        <title>Genome-scale phylogeny and comparative genomics of the fungal order Sordariales.</title>
        <authorList>
            <person name="Hensen N."/>
            <person name="Bonometti L."/>
            <person name="Westerberg I."/>
            <person name="Brannstrom I.O."/>
            <person name="Guillou S."/>
            <person name="Cros-Aarteil S."/>
            <person name="Calhoun S."/>
            <person name="Haridas S."/>
            <person name="Kuo A."/>
            <person name="Mondo S."/>
            <person name="Pangilinan J."/>
            <person name="Riley R."/>
            <person name="LaButti K."/>
            <person name="Andreopoulos B."/>
            <person name="Lipzen A."/>
            <person name="Chen C."/>
            <person name="Yan M."/>
            <person name="Daum C."/>
            <person name="Ng V."/>
            <person name="Clum A."/>
            <person name="Steindorff A."/>
            <person name="Ohm R.A."/>
            <person name="Martin F."/>
            <person name="Silar P."/>
            <person name="Natvig D.O."/>
            <person name="Lalanne C."/>
            <person name="Gautier V."/>
            <person name="Ament-Velasquez S.L."/>
            <person name="Kruys A."/>
            <person name="Hutchinson M.I."/>
            <person name="Powell A.J."/>
            <person name="Barry K."/>
            <person name="Miller A.N."/>
            <person name="Grigoriev I.V."/>
            <person name="Debuchy R."/>
            <person name="Gladieux P."/>
            <person name="Hiltunen Thoren M."/>
            <person name="Johannesson H."/>
        </authorList>
    </citation>
    <scope>NUCLEOTIDE SEQUENCE</scope>
    <source>
        <strain evidence="1">CBS 232.78</strain>
    </source>
</reference>
<proteinExistence type="predicted"/>
<name>A0AAE0K6D3_9PEZI</name>
<reference evidence="1" key="2">
    <citation type="submission" date="2023-06" db="EMBL/GenBank/DDBJ databases">
        <authorList>
            <consortium name="Lawrence Berkeley National Laboratory"/>
            <person name="Haridas S."/>
            <person name="Hensen N."/>
            <person name="Bonometti L."/>
            <person name="Westerberg I."/>
            <person name="Brannstrom I.O."/>
            <person name="Guillou S."/>
            <person name="Cros-Aarteil S."/>
            <person name="Calhoun S."/>
            <person name="Kuo A."/>
            <person name="Mondo S."/>
            <person name="Pangilinan J."/>
            <person name="Riley R."/>
            <person name="LaButti K."/>
            <person name="Andreopoulos B."/>
            <person name="Lipzen A."/>
            <person name="Chen C."/>
            <person name="Yanf M."/>
            <person name="Daum C."/>
            <person name="Ng V."/>
            <person name="Clum A."/>
            <person name="Steindorff A."/>
            <person name="Ohm R."/>
            <person name="Martin F."/>
            <person name="Silar P."/>
            <person name="Natvig D."/>
            <person name="Lalanne C."/>
            <person name="Gautier V."/>
            <person name="Ament-velasquez S.L."/>
            <person name="Kruys A."/>
            <person name="Hutchinson M.I."/>
            <person name="Powell A.J."/>
            <person name="Barry K."/>
            <person name="Miller A.N."/>
            <person name="Grigoriev I.V."/>
            <person name="Debuchy R."/>
            <person name="Gladieux P."/>
            <person name="Thoren M.H."/>
            <person name="Johannesson H."/>
        </authorList>
    </citation>
    <scope>NUCLEOTIDE SEQUENCE</scope>
    <source>
        <strain evidence="1">CBS 232.78</strain>
    </source>
</reference>
<dbReference type="AlphaFoldDB" id="A0AAE0K6D3"/>